<proteinExistence type="predicted"/>
<evidence type="ECO:0000313" key="2">
    <source>
        <dbReference type="Proteomes" id="UP001416858"/>
    </source>
</evidence>
<evidence type="ECO:0000313" key="1">
    <source>
        <dbReference type="EMBL" id="GAA5506581.1"/>
    </source>
</evidence>
<keyword evidence="2" id="KW-1185">Reference proteome</keyword>
<organism evidence="1 2">
    <name type="scientific">Novipirellula caenicola</name>
    <dbReference type="NCBI Taxonomy" id="1536901"/>
    <lineage>
        <taxon>Bacteria</taxon>
        <taxon>Pseudomonadati</taxon>
        <taxon>Planctomycetota</taxon>
        <taxon>Planctomycetia</taxon>
        <taxon>Pirellulales</taxon>
        <taxon>Pirellulaceae</taxon>
        <taxon>Novipirellula</taxon>
    </lineage>
</organism>
<reference evidence="1 2" key="1">
    <citation type="submission" date="2024-02" db="EMBL/GenBank/DDBJ databases">
        <title>Rhodopirellula caenicola NBRC 110016.</title>
        <authorList>
            <person name="Ichikawa N."/>
            <person name="Katano-Makiyama Y."/>
            <person name="Hidaka K."/>
        </authorList>
    </citation>
    <scope>NUCLEOTIDE SEQUENCE [LARGE SCALE GENOMIC DNA]</scope>
    <source>
        <strain evidence="1 2">NBRC 110016</strain>
    </source>
</reference>
<accession>A0ABP9VN17</accession>
<dbReference type="EMBL" id="BAABRO010000003">
    <property type="protein sequence ID" value="GAA5506581.1"/>
    <property type="molecule type" value="Genomic_DNA"/>
</dbReference>
<gene>
    <name evidence="1" type="ORF">Rcae01_02034</name>
</gene>
<comment type="caution">
    <text evidence="1">The sequence shown here is derived from an EMBL/GenBank/DDBJ whole genome shotgun (WGS) entry which is preliminary data.</text>
</comment>
<name>A0ABP9VN17_9BACT</name>
<sequence length="39" mass="4209">MKKAQVLVATLGFMSFECVVDGKCEVDVLTHTLQTVGPL</sequence>
<dbReference type="Proteomes" id="UP001416858">
    <property type="component" value="Unassembled WGS sequence"/>
</dbReference>
<protein>
    <submittedName>
        <fullName evidence="1">Uncharacterized protein</fullName>
    </submittedName>
</protein>